<gene>
    <name evidence="1" type="ORF">ACFOY2_35150</name>
</gene>
<dbReference type="EMBL" id="JBHSBI010000022">
    <property type="protein sequence ID" value="MFC4012518.1"/>
    <property type="molecule type" value="Genomic_DNA"/>
</dbReference>
<sequence>MLNLSPFGSPARSVAMGALAGGALVWSGVVVAGPFLGIGTAATQKITVVKENRTFAHGYLGTNVVCPKGQRAISGGYAYNGDHDLRTPVTVEVSAPGSTSDDPDAIANAWNFFVLNNKNKTITIELHVICTPIGKDLLGSGS</sequence>
<evidence type="ECO:0000313" key="1">
    <source>
        <dbReference type="EMBL" id="MFC4012518.1"/>
    </source>
</evidence>
<name>A0ABV8GI24_9ACTN</name>
<dbReference type="Proteomes" id="UP001595851">
    <property type="component" value="Unassembled WGS sequence"/>
</dbReference>
<evidence type="ECO:0000313" key="2">
    <source>
        <dbReference type="Proteomes" id="UP001595851"/>
    </source>
</evidence>
<comment type="caution">
    <text evidence="1">The sequence shown here is derived from an EMBL/GenBank/DDBJ whole genome shotgun (WGS) entry which is preliminary data.</text>
</comment>
<proteinExistence type="predicted"/>
<accession>A0ABV8GI24</accession>
<organism evidence="1 2">
    <name type="scientific">Nonomuraea purpurea</name>
    <dbReference type="NCBI Taxonomy" id="1849276"/>
    <lineage>
        <taxon>Bacteria</taxon>
        <taxon>Bacillati</taxon>
        <taxon>Actinomycetota</taxon>
        <taxon>Actinomycetes</taxon>
        <taxon>Streptosporangiales</taxon>
        <taxon>Streptosporangiaceae</taxon>
        <taxon>Nonomuraea</taxon>
    </lineage>
</organism>
<evidence type="ECO:0008006" key="3">
    <source>
        <dbReference type="Google" id="ProtNLM"/>
    </source>
</evidence>
<keyword evidence="2" id="KW-1185">Reference proteome</keyword>
<dbReference type="RefSeq" id="WP_379532423.1">
    <property type="nucleotide sequence ID" value="NZ_JBHSBI010000022.1"/>
</dbReference>
<protein>
    <recommendedName>
        <fullName evidence="3">Secreted protein</fullName>
    </recommendedName>
</protein>
<reference evidence="2" key="1">
    <citation type="journal article" date="2019" name="Int. J. Syst. Evol. Microbiol.">
        <title>The Global Catalogue of Microorganisms (GCM) 10K type strain sequencing project: providing services to taxonomists for standard genome sequencing and annotation.</title>
        <authorList>
            <consortium name="The Broad Institute Genomics Platform"/>
            <consortium name="The Broad Institute Genome Sequencing Center for Infectious Disease"/>
            <person name="Wu L."/>
            <person name="Ma J."/>
        </authorList>
    </citation>
    <scope>NUCLEOTIDE SEQUENCE [LARGE SCALE GENOMIC DNA]</scope>
    <source>
        <strain evidence="2">TBRC 1276</strain>
    </source>
</reference>